<dbReference type="Gene3D" id="2.60.40.4370">
    <property type="match status" value="1"/>
</dbReference>
<evidence type="ECO:0000256" key="1">
    <source>
        <dbReference type="SAM" id="MobiDB-lite"/>
    </source>
</evidence>
<dbReference type="PANTHER" id="PTHR21860:SF2">
    <property type="entry name" value="GENERAL TRANSCRIPTION FACTOR 3C POLYPEPTIDE 6"/>
    <property type="match status" value="1"/>
</dbReference>
<feature type="domain" description="Transcription factor TFIIIC triple barrel" evidence="2">
    <location>
        <begin position="29"/>
        <end position="111"/>
    </location>
</feature>
<evidence type="ECO:0000313" key="3">
    <source>
        <dbReference type="EMBL" id="KAF0728139.1"/>
    </source>
</evidence>
<gene>
    <name evidence="3" type="ORF">Ae201684_013965</name>
</gene>
<name>A0A6G0WLI1_9STRA</name>
<feature type="region of interest" description="Disordered" evidence="1">
    <location>
        <begin position="1"/>
        <end position="31"/>
    </location>
</feature>
<proteinExistence type="predicted"/>
<dbReference type="InterPro" id="IPR042771">
    <property type="entry name" value="GTF3C6-like"/>
</dbReference>
<reference evidence="3 4" key="1">
    <citation type="submission" date="2019-07" db="EMBL/GenBank/DDBJ databases">
        <title>Genomics analysis of Aphanomyces spp. identifies a new class of oomycete effector associated with host adaptation.</title>
        <authorList>
            <person name="Gaulin E."/>
        </authorList>
    </citation>
    <scope>NUCLEOTIDE SEQUENCE [LARGE SCALE GENOMIC DNA]</scope>
    <source>
        <strain evidence="3 4">ATCC 201684</strain>
    </source>
</reference>
<accession>A0A6G0WLI1</accession>
<keyword evidence="4" id="KW-1185">Reference proteome</keyword>
<dbReference type="PANTHER" id="PTHR21860">
    <property type="entry name" value="TRANSCRIPTION INITIATION FACTOR IIIC TFIIIC , POLYPEPTIDE 6-RELATED"/>
    <property type="match status" value="1"/>
</dbReference>
<dbReference type="InterPro" id="IPR019481">
    <property type="entry name" value="TFIIIC_triple_barrel"/>
</dbReference>
<sequence length="128" mass="14796">MSRKRTLSDANGETRKEEEKEEESPAEDHDSVYISVELTDFADYPILDKHETLEIENLESDQPILRIGEYVLYGKYEEAIGTDLYYDMQLKGDTSATSCSFVGKATKRLKFAIDPKEQRHFLRKPTKI</sequence>
<dbReference type="Proteomes" id="UP000481153">
    <property type="component" value="Unassembled WGS sequence"/>
</dbReference>
<dbReference type="VEuPathDB" id="FungiDB:AeMF1_018803"/>
<dbReference type="GO" id="GO:0000127">
    <property type="term" value="C:transcription factor TFIIIC complex"/>
    <property type="evidence" value="ECO:0007669"/>
    <property type="project" value="TreeGrafter"/>
</dbReference>
<dbReference type="AlphaFoldDB" id="A0A6G0WLI1"/>
<dbReference type="GO" id="GO:0006383">
    <property type="term" value="P:transcription by RNA polymerase III"/>
    <property type="evidence" value="ECO:0007669"/>
    <property type="project" value="InterPro"/>
</dbReference>
<dbReference type="EMBL" id="VJMJ01000181">
    <property type="protein sequence ID" value="KAF0728139.1"/>
    <property type="molecule type" value="Genomic_DNA"/>
</dbReference>
<protein>
    <recommendedName>
        <fullName evidence="2">Transcription factor TFIIIC triple barrel domain-containing protein</fullName>
    </recommendedName>
</protein>
<evidence type="ECO:0000313" key="4">
    <source>
        <dbReference type="Proteomes" id="UP000481153"/>
    </source>
</evidence>
<organism evidence="3 4">
    <name type="scientific">Aphanomyces euteiches</name>
    <dbReference type="NCBI Taxonomy" id="100861"/>
    <lineage>
        <taxon>Eukaryota</taxon>
        <taxon>Sar</taxon>
        <taxon>Stramenopiles</taxon>
        <taxon>Oomycota</taxon>
        <taxon>Saprolegniomycetes</taxon>
        <taxon>Saprolegniales</taxon>
        <taxon>Verrucalvaceae</taxon>
        <taxon>Aphanomyces</taxon>
    </lineage>
</organism>
<evidence type="ECO:0000259" key="2">
    <source>
        <dbReference type="Pfam" id="PF10419"/>
    </source>
</evidence>
<comment type="caution">
    <text evidence="3">The sequence shown here is derived from an EMBL/GenBank/DDBJ whole genome shotgun (WGS) entry which is preliminary data.</text>
</comment>
<dbReference type="Pfam" id="PF10419">
    <property type="entry name" value="TFIIIC_sub6"/>
    <property type="match status" value="1"/>
</dbReference>